<feature type="region of interest" description="Disordered" evidence="1">
    <location>
        <begin position="174"/>
        <end position="197"/>
    </location>
</feature>
<evidence type="ECO:0000313" key="2">
    <source>
        <dbReference type="EMBL" id="MBF5059349.1"/>
    </source>
</evidence>
<evidence type="ECO:0000313" key="3">
    <source>
        <dbReference type="Proteomes" id="UP001194714"/>
    </source>
</evidence>
<name>A0ABS0AZH6_9BACT</name>
<keyword evidence="3" id="KW-1185">Reference proteome</keyword>
<proteinExistence type="predicted"/>
<accession>A0ABS0AZH6</accession>
<organism evidence="2 3">
    <name type="scientific">Candidatus Neptunichlamydia vexilliferae</name>
    <dbReference type="NCBI Taxonomy" id="1651774"/>
    <lineage>
        <taxon>Bacteria</taxon>
        <taxon>Pseudomonadati</taxon>
        <taxon>Chlamydiota</taxon>
        <taxon>Chlamydiia</taxon>
        <taxon>Parachlamydiales</taxon>
        <taxon>Simkaniaceae</taxon>
        <taxon>Candidatus Neptunichlamydia</taxon>
    </lineage>
</organism>
<evidence type="ECO:0000256" key="1">
    <source>
        <dbReference type="SAM" id="MobiDB-lite"/>
    </source>
</evidence>
<reference evidence="2 3" key="1">
    <citation type="submission" date="2020-01" db="EMBL/GenBank/DDBJ databases">
        <title>Draft genome sequence of Cand. Neptunochlamydia vexilliferae K9.</title>
        <authorList>
            <person name="Schulz F."/>
            <person name="Koestlbacher S."/>
            <person name="Wascher F."/>
            <person name="Pizzetti I."/>
            <person name="Horn M."/>
        </authorList>
    </citation>
    <scope>NUCLEOTIDE SEQUENCE [LARGE SCALE GENOMIC DNA]</scope>
    <source>
        <strain evidence="2 3">K9</strain>
    </source>
</reference>
<protein>
    <submittedName>
        <fullName evidence="2">Uncharacterized protein</fullName>
    </submittedName>
</protein>
<sequence>MIKRTTICAFILLALFTVGVLFRAFYSSKTINIEETLTEAITLPQEEDKYPHEQRREGVSKDLWVNDRDGARLHHHIKSPHSTLIAISHGNRMELVEQMTGMECYFQEKLEEEGFQQIRYLQSEDGTYHYTGHFFDAPDVFLALYRLSGKKLPATLSPKDAYLEGVANKVSLSFSGGSPSFHADKFKAEVRPQKKDP</sequence>
<gene>
    <name evidence="2" type="ORF">NEPTK9_000860</name>
</gene>
<feature type="compositionally biased region" description="Basic and acidic residues" evidence="1">
    <location>
        <begin position="182"/>
        <end position="197"/>
    </location>
</feature>
<dbReference type="EMBL" id="JAAEJV010000019">
    <property type="protein sequence ID" value="MBF5059349.1"/>
    <property type="molecule type" value="Genomic_DNA"/>
</dbReference>
<dbReference type="RefSeq" id="WP_194847654.1">
    <property type="nucleotide sequence ID" value="NZ_JAAEJV010000019.1"/>
</dbReference>
<dbReference type="Proteomes" id="UP001194714">
    <property type="component" value="Unassembled WGS sequence"/>
</dbReference>
<comment type="caution">
    <text evidence="2">The sequence shown here is derived from an EMBL/GenBank/DDBJ whole genome shotgun (WGS) entry which is preliminary data.</text>
</comment>